<proteinExistence type="predicted"/>
<organism evidence="1 2">
    <name type="scientific">Ditylenchus dipsaci</name>
    <dbReference type="NCBI Taxonomy" id="166011"/>
    <lineage>
        <taxon>Eukaryota</taxon>
        <taxon>Metazoa</taxon>
        <taxon>Ecdysozoa</taxon>
        <taxon>Nematoda</taxon>
        <taxon>Chromadorea</taxon>
        <taxon>Rhabditida</taxon>
        <taxon>Tylenchina</taxon>
        <taxon>Tylenchomorpha</taxon>
        <taxon>Sphaerularioidea</taxon>
        <taxon>Anguinidae</taxon>
        <taxon>Anguininae</taxon>
        <taxon>Ditylenchus</taxon>
    </lineage>
</organism>
<dbReference type="AlphaFoldDB" id="A0A915DTF2"/>
<sequence>MFRIPGAAPPPPQRRPPSNKFARFFHDVYYDPLQWGLVKGATAFVLGVFVARQISEQLTIDELASKI</sequence>
<reference evidence="2" key="1">
    <citation type="submission" date="2022-11" db="UniProtKB">
        <authorList>
            <consortium name="WormBaseParasite"/>
        </authorList>
    </citation>
    <scope>IDENTIFICATION</scope>
</reference>
<evidence type="ECO:0000313" key="2">
    <source>
        <dbReference type="WBParaSite" id="jg22748"/>
    </source>
</evidence>
<protein>
    <submittedName>
        <fullName evidence="2">Uncharacterized protein</fullName>
    </submittedName>
</protein>
<dbReference type="WBParaSite" id="jg22748">
    <property type="protein sequence ID" value="jg22748"/>
    <property type="gene ID" value="jg22748"/>
</dbReference>
<accession>A0A915DTF2</accession>
<dbReference type="Proteomes" id="UP000887574">
    <property type="component" value="Unplaced"/>
</dbReference>
<name>A0A915DTF2_9BILA</name>
<evidence type="ECO:0000313" key="1">
    <source>
        <dbReference type="Proteomes" id="UP000887574"/>
    </source>
</evidence>
<keyword evidence="1" id="KW-1185">Reference proteome</keyword>